<evidence type="ECO:0000313" key="14">
    <source>
        <dbReference type="Proteomes" id="UP000440367"/>
    </source>
</evidence>
<evidence type="ECO:0000313" key="20">
    <source>
        <dbReference type="Proteomes" id="UP000488956"/>
    </source>
</evidence>
<dbReference type="AlphaFoldDB" id="A0A6A3Y866"/>
<evidence type="ECO:0000313" key="4">
    <source>
        <dbReference type="EMBL" id="KAE9115323.1"/>
    </source>
</evidence>
<evidence type="ECO:0000313" key="10">
    <source>
        <dbReference type="EMBL" id="KAE9344576.1"/>
    </source>
</evidence>
<dbReference type="EMBL" id="QXGB01000467">
    <property type="protein sequence ID" value="KAE9213867.1"/>
    <property type="molecule type" value="Genomic_DNA"/>
</dbReference>
<proteinExistence type="predicted"/>
<accession>A0A6A3Y866</accession>
<dbReference type="Proteomes" id="UP000476176">
    <property type="component" value="Unassembled WGS sequence"/>
</dbReference>
<gene>
    <name evidence="9" type="ORF">PF001_g9213</name>
    <name evidence="8" type="ORF">PF002_g11246</name>
    <name evidence="7" type="ORF">PF004_g9001</name>
    <name evidence="6" type="ORF">PF005_g10052</name>
    <name evidence="5" type="ORF">PF006_g9277</name>
    <name evidence="3" type="ORF">PF007_g10158</name>
    <name evidence="10" type="ORF">PF008_g9158</name>
    <name evidence="1" type="ORF">PF009_g11138</name>
    <name evidence="4" type="ORF">PF010_g9371</name>
    <name evidence="2" type="ORF">PF011_g8825</name>
</gene>
<evidence type="ECO:0000313" key="15">
    <source>
        <dbReference type="Proteomes" id="UP000440732"/>
    </source>
</evidence>
<dbReference type="Proteomes" id="UP000441208">
    <property type="component" value="Unassembled WGS sequence"/>
</dbReference>
<dbReference type="Proteomes" id="UP000486351">
    <property type="component" value="Unassembled WGS sequence"/>
</dbReference>
<evidence type="ECO:0000313" key="2">
    <source>
        <dbReference type="EMBL" id="KAE9012652.1"/>
    </source>
</evidence>
<dbReference type="Proteomes" id="UP000429523">
    <property type="component" value="Unassembled WGS sequence"/>
</dbReference>
<dbReference type="EMBL" id="QXFW01000425">
    <property type="protein sequence ID" value="KAE9012652.1"/>
    <property type="molecule type" value="Genomic_DNA"/>
</dbReference>
<evidence type="ECO:0000313" key="12">
    <source>
        <dbReference type="Proteomes" id="UP000433483"/>
    </source>
</evidence>
<evidence type="ECO:0000313" key="7">
    <source>
        <dbReference type="EMBL" id="KAE9235879.1"/>
    </source>
</evidence>
<evidence type="ECO:0000313" key="18">
    <source>
        <dbReference type="Proteomes" id="UP000476176"/>
    </source>
</evidence>
<evidence type="ECO:0000313" key="5">
    <source>
        <dbReference type="EMBL" id="KAE9145909.1"/>
    </source>
</evidence>
<dbReference type="EMBL" id="QXFZ01000473">
    <property type="protein sequence ID" value="KAE9115042.1"/>
    <property type="molecule type" value="Genomic_DNA"/>
</dbReference>
<organism evidence="6 12">
    <name type="scientific">Phytophthora fragariae</name>
    <dbReference type="NCBI Taxonomy" id="53985"/>
    <lineage>
        <taxon>Eukaryota</taxon>
        <taxon>Sar</taxon>
        <taxon>Stramenopiles</taxon>
        <taxon>Oomycota</taxon>
        <taxon>Peronosporomycetes</taxon>
        <taxon>Peronosporales</taxon>
        <taxon>Peronosporaceae</taxon>
        <taxon>Phytophthora</taxon>
    </lineage>
</organism>
<dbReference type="Proteomes" id="UP000433483">
    <property type="component" value="Unassembled WGS sequence"/>
</dbReference>
<dbReference type="EMBL" id="QXFY01000431">
    <property type="protein sequence ID" value="KAE9344576.1"/>
    <property type="molecule type" value="Genomic_DNA"/>
</dbReference>
<comment type="caution">
    <text evidence="6">The sequence shown here is derived from an EMBL/GenBank/DDBJ whole genome shotgun (WGS) entry which is preliminary data.</text>
</comment>
<keyword evidence="12" id="KW-1185">Reference proteome</keyword>
<dbReference type="EMBL" id="QXFX01000447">
    <property type="protein sequence ID" value="KAE9115323.1"/>
    <property type="molecule type" value="Genomic_DNA"/>
</dbReference>
<evidence type="ECO:0000313" key="19">
    <source>
        <dbReference type="Proteomes" id="UP000486351"/>
    </source>
</evidence>
<dbReference type="Proteomes" id="UP000440732">
    <property type="component" value="Unassembled WGS sequence"/>
</dbReference>
<dbReference type="Proteomes" id="UP000460718">
    <property type="component" value="Unassembled WGS sequence"/>
</dbReference>
<evidence type="ECO:0000313" key="3">
    <source>
        <dbReference type="EMBL" id="KAE9115042.1"/>
    </source>
</evidence>
<dbReference type="Proteomes" id="UP000440367">
    <property type="component" value="Unassembled WGS sequence"/>
</dbReference>
<dbReference type="EMBL" id="QXGE01000438">
    <property type="protein sequence ID" value="KAE9312496.1"/>
    <property type="molecule type" value="Genomic_DNA"/>
</dbReference>
<dbReference type="EMBL" id="QXGC01000431">
    <property type="protein sequence ID" value="KAE9235879.1"/>
    <property type="molecule type" value="Genomic_DNA"/>
</dbReference>
<dbReference type="Proteomes" id="UP000488956">
    <property type="component" value="Unassembled WGS sequence"/>
</dbReference>
<evidence type="ECO:0000313" key="9">
    <source>
        <dbReference type="EMBL" id="KAE9312496.1"/>
    </source>
</evidence>
<evidence type="ECO:0000313" key="8">
    <source>
        <dbReference type="EMBL" id="KAE9236394.1"/>
    </source>
</evidence>
<evidence type="ECO:0000313" key="16">
    <source>
        <dbReference type="Proteomes" id="UP000441208"/>
    </source>
</evidence>
<evidence type="ECO:0000313" key="11">
    <source>
        <dbReference type="Proteomes" id="UP000429523"/>
    </source>
</evidence>
<dbReference type="EMBL" id="QXGF01000519">
    <property type="protein sequence ID" value="KAE8939001.1"/>
    <property type="molecule type" value="Genomic_DNA"/>
</dbReference>
<dbReference type="Proteomes" id="UP000437068">
    <property type="component" value="Unassembled WGS sequence"/>
</dbReference>
<name>A0A6A3Y866_9STRA</name>
<evidence type="ECO:0000313" key="13">
    <source>
        <dbReference type="Proteomes" id="UP000437068"/>
    </source>
</evidence>
<dbReference type="EMBL" id="QXGA01000439">
    <property type="protein sequence ID" value="KAE9145909.1"/>
    <property type="molecule type" value="Genomic_DNA"/>
</dbReference>
<evidence type="ECO:0000313" key="1">
    <source>
        <dbReference type="EMBL" id="KAE8939001.1"/>
    </source>
</evidence>
<protein>
    <submittedName>
        <fullName evidence="6">Uncharacterized protein</fullName>
    </submittedName>
</protein>
<reference evidence="11 12" key="1">
    <citation type="submission" date="2018-08" db="EMBL/GenBank/DDBJ databases">
        <title>Genomic investigation of the strawberry pathogen Phytophthora fragariae indicates pathogenicity is determined by transcriptional variation in three key races.</title>
        <authorList>
            <person name="Adams T.M."/>
            <person name="Armitage A.D."/>
            <person name="Sobczyk M.K."/>
            <person name="Bates H.J."/>
            <person name="Dunwell J.M."/>
            <person name="Nellist C.F."/>
            <person name="Harrison R.J."/>
        </authorList>
    </citation>
    <scope>NUCLEOTIDE SEQUENCE [LARGE SCALE GENOMIC DNA]</scope>
    <source>
        <strain evidence="9 13">A4</strain>
        <strain evidence="8 14">BC-1</strain>
        <strain evidence="7 18">BC-23</strain>
        <strain evidence="6 12">NOV-27</strain>
        <strain evidence="5 15">NOV-5</strain>
        <strain evidence="3 16">NOV-71</strain>
        <strain evidence="10 19">NOV-77</strain>
        <strain evidence="1 11">NOV-9</strain>
        <strain evidence="4 20">ONT-3</strain>
        <strain evidence="2 17">SCRP245</strain>
    </source>
</reference>
<evidence type="ECO:0000313" key="6">
    <source>
        <dbReference type="EMBL" id="KAE9213867.1"/>
    </source>
</evidence>
<evidence type="ECO:0000313" key="17">
    <source>
        <dbReference type="Proteomes" id="UP000460718"/>
    </source>
</evidence>
<dbReference type="EMBL" id="QXGD01000510">
    <property type="protein sequence ID" value="KAE9236394.1"/>
    <property type="molecule type" value="Genomic_DNA"/>
</dbReference>
<sequence length="38" mass="4162">MVSELTVRRYVDVNDGVAIEWAGSVDIEAIDGVKFHGL</sequence>